<comment type="caution">
    <text evidence="2">The sequence shown here is derived from an EMBL/GenBank/DDBJ whole genome shotgun (WGS) entry which is preliminary data.</text>
</comment>
<protein>
    <submittedName>
        <fullName evidence="2">Uncharacterized protein</fullName>
    </submittedName>
</protein>
<dbReference type="AlphaFoldDB" id="A0A4R6S474"/>
<keyword evidence="1" id="KW-1133">Transmembrane helix</keyword>
<evidence type="ECO:0000256" key="1">
    <source>
        <dbReference type="SAM" id="Phobius"/>
    </source>
</evidence>
<keyword evidence="1" id="KW-0812">Transmembrane</keyword>
<sequence length="142" mass="14907">MGEAAADQGAAKHSRTARSGTGALLLAAAVLGAVVSWWICVVQRVPVSAASELAAVQFGAPIPWITQDLTASPQAAYPSDVRMLLTGNSAWDAPAEYDWGAFAANTLMWGAAVWAVGALLIWLATRVRRSGSRPESQSLRES</sequence>
<keyword evidence="1" id="KW-0472">Membrane</keyword>
<dbReference type="OrthoDB" id="5077170at2"/>
<accession>A0A4R6S474</accession>
<dbReference type="Proteomes" id="UP000295601">
    <property type="component" value="Unassembled WGS sequence"/>
</dbReference>
<dbReference type="EMBL" id="SNYA01000003">
    <property type="protein sequence ID" value="TDP93515.1"/>
    <property type="molecule type" value="Genomic_DNA"/>
</dbReference>
<dbReference type="RefSeq" id="WP_133616504.1">
    <property type="nucleotide sequence ID" value="NZ_SNYA01000003.1"/>
</dbReference>
<proteinExistence type="predicted"/>
<evidence type="ECO:0000313" key="2">
    <source>
        <dbReference type="EMBL" id="TDP93515.1"/>
    </source>
</evidence>
<organism evidence="2 3">
    <name type="scientific">Leucobacter luti</name>
    <dbReference type="NCBI Taxonomy" id="340320"/>
    <lineage>
        <taxon>Bacteria</taxon>
        <taxon>Bacillati</taxon>
        <taxon>Actinomycetota</taxon>
        <taxon>Actinomycetes</taxon>
        <taxon>Micrococcales</taxon>
        <taxon>Microbacteriaceae</taxon>
        <taxon>Leucobacter</taxon>
    </lineage>
</organism>
<evidence type="ECO:0000313" key="3">
    <source>
        <dbReference type="Proteomes" id="UP000295601"/>
    </source>
</evidence>
<keyword evidence="3" id="KW-1185">Reference proteome</keyword>
<reference evidence="2 3" key="1">
    <citation type="submission" date="2019-03" db="EMBL/GenBank/DDBJ databases">
        <title>Genomic analyses of the natural microbiome of Caenorhabditis elegans.</title>
        <authorList>
            <person name="Samuel B."/>
        </authorList>
    </citation>
    <scope>NUCLEOTIDE SEQUENCE [LARGE SCALE GENOMIC DNA]</scope>
    <source>
        <strain evidence="2 3">JUb18</strain>
    </source>
</reference>
<feature type="transmembrane region" description="Helical" evidence="1">
    <location>
        <begin position="21"/>
        <end position="39"/>
    </location>
</feature>
<name>A0A4R6S474_9MICO</name>
<gene>
    <name evidence="2" type="ORF">EDF62_1496</name>
</gene>
<feature type="transmembrane region" description="Helical" evidence="1">
    <location>
        <begin position="99"/>
        <end position="123"/>
    </location>
</feature>